<reference evidence="1 2" key="1">
    <citation type="submission" date="2010-12" db="EMBL/GenBank/DDBJ databases">
        <authorList>
            <person name="Muzny D."/>
            <person name="Qin X."/>
            <person name="Deng J."/>
            <person name="Jiang H."/>
            <person name="Liu Y."/>
            <person name="Qu J."/>
            <person name="Song X.-Z."/>
            <person name="Zhang L."/>
            <person name="Thornton R."/>
            <person name="Coyle M."/>
            <person name="Francisco L."/>
            <person name="Jackson L."/>
            <person name="Javaid M."/>
            <person name="Korchina V."/>
            <person name="Kovar C."/>
            <person name="Mata R."/>
            <person name="Mathew T."/>
            <person name="Ngo R."/>
            <person name="Nguyen L."/>
            <person name="Nguyen N."/>
            <person name="Okwuonu G."/>
            <person name="Ongeri F."/>
            <person name="Pham C."/>
            <person name="Simmons D."/>
            <person name="Wilczek-Boney K."/>
            <person name="Hale W."/>
            <person name="Jakkamsetti A."/>
            <person name="Pham P."/>
            <person name="Ruth R."/>
            <person name="San Lucas F."/>
            <person name="Warren J."/>
            <person name="Zhang J."/>
            <person name="Zhao Z."/>
            <person name="Zhou C."/>
            <person name="Zhu D."/>
            <person name="Lee S."/>
            <person name="Bess C."/>
            <person name="Blankenburg K."/>
            <person name="Forbes L."/>
            <person name="Fu Q."/>
            <person name="Gubbala S."/>
            <person name="Hirani K."/>
            <person name="Jayaseelan J.C."/>
            <person name="Lara F."/>
            <person name="Munidasa M."/>
            <person name="Palculict T."/>
            <person name="Patil S."/>
            <person name="Pu L.-L."/>
            <person name="Saada N."/>
            <person name="Tang L."/>
            <person name="Weissenberger G."/>
            <person name="Zhu Y."/>
            <person name="Hemphill L."/>
            <person name="Shang Y."/>
            <person name="Youmans B."/>
            <person name="Ayvaz T."/>
            <person name="Ross M."/>
            <person name="Santibanez J."/>
            <person name="Aqrawi P."/>
            <person name="Gross S."/>
            <person name="Joshi V."/>
            <person name="Fowler G."/>
            <person name="Nazareth L."/>
            <person name="Reid J."/>
            <person name="Worley K."/>
            <person name="Petrosino J."/>
            <person name="Highlander S."/>
            <person name="Gibbs R."/>
        </authorList>
    </citation>
    <scope>NUCLEOTIDE SEQUENCE [LARGE SCALE GENOMIC DNA]</scope>
    <source>
        <strain evidence="1 2">DSM 3986</strain>
    </source>
</reference>
<proteinExistence type="predicted"/>
<name>E6LJC0_9FIRM</name>
<gene>
    <name evidence="1" type="ORF">HMPREF0381_0055</name>
</gene>
<accession>E6LJC0</accession>
<evidence type="ECO:0000313" key="1">
    <source>
        <dbReference type="EMBL" id="EFU78054.1"/>
    </source>
</evidence>
<sequence>MTISDNYEIIQPEGNRIGGIQPYGEKAGATPTYFPIDKMEV</sequence>
<organism evidence="1 2">
    <name type="scientific">Lachnoanaerobaculum saburreum DSM 3986</name>
    <dbReference type="NCBI Taxonomy" id="887325"/>
    <lineage>
        <taxon>Bacteria</taxon>
        <taxon>Bacillati</taxon>
        <taxon>Bacillota</taxon>
        <taxon>Clostridia</taxon>
        <taxon>Lachnospirales</taxon>
        <taxon>Lachnospiraceae</taxon>
        <taxon>Lachnoanaerobaculum</taxon>
    </lineage>
</organism>
<dbReference type="Proteomes" id="UP000003434">
    <property type="component" value="Unassembled WGS sequence"/>
</dbReference>
<comment type="caution">
    <text evidence="1">The sequence shown here is derived from an EMBL/GenBank/DDBJ whole genome shotgun (WGS) entry which is preliminary data.</text>
</comment>
<protein>
    <submittedName>
        <fullName evidence="1">Uncharacterized protein</fullName>
    </submittedName>
</protein>
<dbReference type="EMBL" id="AEPW01000001">
    <property type="protein sequence ID" value="EFU78054.1"/>
    <property type="molecule type" value="Genomic_DNA"/>
</dbReference>
<evidence type="ECO:0000313" key="2">
    <source>
        <dbReference type="Proteomes" id="UP000003434"/>
    </source>
</evidence>
<dbReference type="HOGENOM" id="CLU_3272061_0_0_9"/>
<dbReference type="AlphaFoldDB" id="E6LJC0"/>